<dbReference type="SUPFAM" id="SSF51316">
    <property type="entry name" value="Mss4-like"/>
    <property type="match status" value="1"/>
</dbReference>
<dbReference type="InterPro" id="IPR011057">
    <property type="entry name" value="Mss4-like_sf"/>
</dbReference>
<evidence type="ECO:0000256" key="3">
    <source>
        <dbReference type="ARBA" id="ARBA00022833"/>
    </source>
</evidence>
<dbReference type="PROSITE" id="PS51891">
    <property type="entry name" value="CENP_V_GFA"/>
    <property type="match status" value="1"/>
</dbReference>
<comment type="similarity">
    <text evidence="1">Belongs to the Gfa family.</text>
</comment>
<evidence type="ECO:0000259" key="4">
    <source>
        <dbReference type="PROSITE" id="PS51891"/>
    </source>
</evidence>
<dbReference type="GO" id="GO:0016846">
    <property type="term" value="F:carbon-sulfur lyase activity"/>
    <property type="evidence" value="ECO:0007669"/>
    <property type="project" value="InterPro"/>
</dbReference>
<organism evidence="5 6">
    <name type="scientific">Microthyrium microscopicum</name>
    <dbReference type="NCBI Taxonomy" id="703497"/>
    <lineage>
        <taxon>Eukaryota</taxon>
        <taxon>Fungi</taxon>
        <taxon>Dikarya</taxon>
        <taxon>Ascomycota</taxon>
        <taxon>Pezizomycotina</taxon>
        <taxon>Dothideomycetes</taxon>
        <taxon>Dothideomycetes incertae sedis</taxon>
        <taxon>Microthyriales</taxon>
        <taxon>Microthyriaceae</taxon>
        <taxon>Microthyrium</taxon>
    </lineage>
</organism>
<keyword evidence="6" id="KW-1185">Reference proteome</keyword>
<reference evidence="5" key="1">
    <citation type="journal article" date="2020" name="Stud. Mycol.">
        <title>101 Dothideomycetes genomes: a test case for predicting lifestyles and emergence of pathogens.</title>
        <authorList>
            <person name="Haridas S."/>
            <person name="Albert R."/>
            <person name="Binder M."/>
            <person name="Bloem J."/>
            <person name="Labutti K."/>
            <person name="Salamov A."/>
            <person name="Andreopoulos B."/>
            <person name="Baker S."/>
            <person name="Barry K."/>
            <person name="Bills G."/>
            <person name="Bluhm B."/>
            <person name="Cannon C."/>
            <person name="Castanera R."/>
            <person name="Culley D."/>
            <person name="Daum C."/>
            <person name="Ezra D."/>
            <person name="Gonzalez J."/>
            <person name="Henrissat B."/>
            <person name="Kuo A."/>
            <person name="Liang C."/>
            <person name="Lipzen A."/>
            <person name="Lutzoni F."/>
            <person name="Magnuson J."/>
            <person name="Mondo S."/>
            <person name="Nolan M."/>
            <person name="Ohm R."/>
            <person name="Pangilinan J."/>
            <person name="Park H.-J."/>
            <person name="Ramirez L."/>
            <person name="Alfaro M."/>
            <person name="Sun H."/>
            <person name="Tritt A."/>
            <person name="Yoshinaga Y."/>
            <person name="Zwiers L.-H."/>
            <person name="Turgeon B."/>
            <person name="Goodwin S."/>
            <person name="Spatafora J."/>
            <person name="Crous P."/>
            <person name="Grigoriev I."/>
        </authorList>
    </citation>
    <scope>NUCLEOTIDE SEQUENCE</scope>
    <source>
        <strain evidence="5">CBS 115976</strain>
    </source>
</reference>
<accession>A0A6A6U0M1</accession>
<gene>
    <name evidence="5" type="ORF">BT63DRAFT_87310</name>
</gene>
<dbReference type="PANTHER" id="PTHR28620">
    <property type="entry name" value="CENTROMERE PROTEIN V"/>
    <property type="match status" value="1"/>
</dbReference>
<dbReference type="InterPro" id="IPR006913">
    <property type="entry name" value="CENP-V/GFA"/>
</dbReference>
<proteinExistence type="inferred from homology"/>
<feature type="domain" description="CENP-V/GFA" evidence="4">
    <location>
        <begin position="22"/>
        <end position="134"/>
    </location>
</feature>
<dbReference type="OrthoDB" id="2993351at2759"/>
<sequence>MTTEPQKNSEFPPKQHGERVTYAGSCHCKAIQYKVTHGDLRENVATECNCSICSINGYALIYIRPEDFIYETGNDDSLTQYRFNSKMNAHCFCPRCGTSVFAIAQFPGLVGLRGVNIRTLHDVDVSDIKKRKFDGKNAF</sequence>
<protein>
    <submittedName>
        <fullName evidence="5">DUF636 domain protein</fullName>
    </submittedName>
</protein>
<dbReference type="GO" id="GO:0046872">
    <property type="term" value="F:metal ion binding"/>
    <property type="evidence" value="ECO:0007669"/>
    <property type="project" value="UniProtKB-KW"/>
</dbReference>
<dbReference type="PANTHER" id="PTHR28620:SF1">
    <property type="entry name" value="CENP-V_GFA DOMAIN-CONTAINING PROTEIN"/>
    <property type="match status" value="1"/>
</dbReference>
<evidence type="ECO:0000313" key="5">
    <source>
        <dbReference type="EMBL" id="KAF2665196.1"/>
    </source>
</evidence>
<evidence type="ECO:0000256" key="1">
    <source>
        <dbReference type="ARBA" id="ARBA00005495"/>
    </source>
</evidence>
<name>A0A6A6U0M1_9PEZI</name>
<dbReference type="Pfam" id="PF04828">
    <property type="entry name" value="GFA"/>
    <property type="match status" value="1"/>
</dbReference>
<dbReference type="InterPro" id="IPR052355">
    <property type="entry name" value="CENP-V-like"/>
</dbReference>
<evidence type="ECO:0000313" key="6">
    <source>
        <dbReference type="Proteomes" id="UP000799302"/>
    </source>
</evidence>
<keyword evidence="3" id="KW-0862">Zinc</keyword>
<dbReference type="AlphaFoldDB" id="A0A6A6U0M1"/>
<dbReference type="EMBL" id="MU004241">
    <property type="protein sequence ID" value="KAF2665196.1"/>
    <property type="molecule type" value="Genomic_DNA"/>
</dbReference>
<dbReference type="Proteomes" id="UP000799302">
    <property type="component" value="Unassembled WGS sequence"/>
</dbReference>
<evidence type="ECO:0000256" key="2">
    <source>
        <dbReference type="ARBA" id="ARBA00022723"/>
    </source>
</evidence>
<dbReference type="Gene3D" id="2.170.150.70">
    <property type="match status" value="1"/>
</dbReference>
<keyword evidence="2" id="KW-0479">Metal-binding</keyword>